<proteinExistence type="predicted"/>
<accession>A0A0F9INY7</accession>
<name>A0A0F9INY7_9ZZZZ</name>
<reference evidence="1" key="1">
    <citation type="journal article" date="2015" name="Nature">
        <title>Complex archaea that bridge the gap between prokaryotes and eukaryotes.</title>
        <authorList>
            <person name="Spang A."/>
            <person name="Saw J.H."/>
            <person name="Jorgensen S.L."/>
            <person name="Zaremba-Niedzwiedzka K."/>
            <person name="Martijn J."/>
            <person name="Lind A.E."/>
            <person name="van Eijk R."/>
            <person name="Schleper C."/>
            <person name="Guy L."/>
            <person name="Ettema T.J."/>
        </authorList>
    </citation>
    <scope>NUCLEOTIDE SEQUENCE</scope>
</reference>
<gene>
    <name evidence="1" type="ORF">LCGC14_1919580</name>
</gene>
<organism evidence="1">
    <name type="scientific">marine sediment metagenome</name>
    <dbReference type="NCBI Taxonomy" id="412755"/>
    <lineage>
        <taxon>unclassified sequences</taxon>
        <taxon>metagenomes</taxon>
        <taxon>ecological metagenomes</taxon>
    </lineage>
</organism>
<comment type="caution">
    <text evidence="1">The sequence shown here is derived from an EMBL/GenBank/DDBJ whole genome shotgun (WGS) entry which is preliminary data.</text>
</comment>
<sequence length="67" mass="7268">MAAKTITTRLEIEKKCKGSVRYSTVDKQNEKALLTIYVLNDTVHKLGNPDAIDVSLSVASTSASKKS</sequence>
<evidence type="ECO:0000313" key="1">
    <source>
        <dbReference type="EMBL" id="KKL88947.1"/>
    </source>
</evidence>
<protein>
    <submittedName>
        <fullName evidence="1">Uncharacterized protein</fullName>
    </submittedName>
</protein>
<dbReference type="EMBL" id="LAZR01020418">
    <property type="protein sequence ID" value="KKL88947.1"/>
    <property type="molecule type" value="Genomic_DNA"/>
</dbReference>
<dbReference type="AlphaFoldDB" id="A0A0F9INY7"/>